<proteinExistence type="predicted"/>
<dbReference type="Proteomes" id="UP000009027">
    <property type="component" value="Unassembled WGS sequence"/>
</dbReference>
<evidence type="ECO:0000256" key="1">
    <source>
        <dbReference type="SAM" id="Coils"/>
    </source>
</evidence>
<keyword evidence="1" id="KW-0175">Coiled coil</keyword>
<accession>F9WPS5</accession>
<keyword evidence="3" id="KW-1185">Reference proteome</keyword>
<evidence type="ECO:0000313" key="3">
    <source>
        <dbReference type="Proteomes" id="UP000009027"/>
    </source>
</evidence>
<evidence type="ECO:0000313" key="2">
    <source>
        <dbReference type="EMBL" id="CCD19552.1"/>
    </source>
</evidence>
<dbReference type="AlphaFoldDB" id="F9WPS5"/>
<dbReference type="EMBL" id="CAEX01003670">
    <property type="protein sequence ID" value="CCD19552.1"/>
    <property type="molecule type" value="Genomic_DNA"/>
</dbReference>
<feature type="coiled-coil region" evidence="1">
    <location>
        <begin position="181"/>
        <end position="219"/>
    </location>
</feature>
<protein>
    <submittedName>
        <fullName evidence="2">Uncharacterized protein</fullName>
    </submittedName>
</protein>
<dbReference type="VEuPathDB" id="TriTrypDB:TvY486_0002150"/>
<sequence>MENGCDTMYEHFRGYVSIISKTEEEKETSVKELCGKFEKEHDTMKNCTVNRTSLEWMEHRFNETVREMAKRLNNFLTQLIDVEKKVLTKVGNMIVSKREAICDDSTHLKRMNVTLRDMENKKLSDAPSIHALNTSIVKGQLEAEKALGSSEAALGKISMIEKVVGGSHTKINQARDGYAEVEGTVRQVLEIKAEAEKLLNEANGKHEKVDGEKRDLESALGAEESHLKTNGDKIIKALRLLKGNEAEFDNVEKLCDAGFTALSVPIDVATNIMSELLSVNSSAGLTATETLAKDYKKHVEQLKALYTKLNEYNRTINGNATEAVKSAAKTEEMSKTTQDAAAVTVRSQIEEKREMLCTAESGLAALSSKINEVAKQQGDLSLKLPQVSALSATAVYNATEARKSCQISSKVVEGAKRYVVAVDDAKLVHATNASCMSAIASVTDKSGEVVNVLVSVNKTVRTAENGQKNASVLLNEESARLESAKSNFTEMLKIVGVISRESVNVCDTVQYGNIALTLENLTVAVPLLRSIEKINVENVNKSVEKYAALIANASAGADIATVRSREAKGSAENSTKFATEADKTARSVLKQTLAKQKERLCNATAKLKEVNRNTTALRDHASSMKTDATEHWRRAAVAGRSAEDAVAHAVAAEVHAGKVAEEYQLTTEAVKKTKVEVRNAMKSAAVLLRENEEHLNKINSSFEAALKNVSNGTCNTVVNVCSTATDDCAIVAELEESLRTIEGIDAFMNVTAAINGLAQLTMNDALIESQLKAADAHASAAEAAAAAAHAAAKNARCTPLYMQLLHAFGNFSSV</sequence>
<name>F9WPS5_TRYVY</name>
<organism evidence="2 3">
    <name type="scientific">Trypanosoma vivax (strain Y486)</name>
    <dbReference type="NCBI Taxonomy" id="1055687"/>
    <lineage>
        <taxon>Eukaryota</taxon>
        <taxon>Discoba</taxon>
        <taxon>Euglenozoa</taxon>
        <taxon>Kinetoplastea</taxon>
        <taxon>Metakinetoplastina</taxon>
        <taxon>Trypanosomatida</taxon>
        <taxon>Trypanosomatidae</taxon>
        <taxon>Trypanosoma</taxon>
        <taxon>Duttonella</taxon>
    </lineage>
</organism>
<reference evidence="2 3" key="1">
    <citation type="journal article" date="2012" name="Proc. Natl. Acad. Sci. U.S.A.">
        <title>Antigenic diversity is generated by distinct evolutionary mechanisms in African trypanosome species.</title>
        <authorList>
            <person name="Jackson A.P."/>
            <person name="Berry A."/>
            <person name="Aslett M."/>
            <person name="Allison H.C."/>
            <person name="Burton P."/>
            <person name="Vavrova-Anderson J."/>
            <person name="Brown R."/>
            <person name="Browne H."/>
            <person name="Corton N."/>
            <person name="Hauser H."/>
            <person name="Gamble J."/>
            <person name="Gilderthorp R."/>
            <person name="Marcello L."/>
            <person name="McQuillan J."/>
            <person name="Otto T.D."/>
            <person name="Quail M.A."/>
            <person name="Sanders M.J."/>
            <person name="van Tonder A."/>
            <person name="Ginger M.L."/>
            <person name="Field M.C."/>
            <person name="Barry J.D."/>
            <person name="Hertz-Fowler C."/>
            <person name="Berriman M."/>
        </authorList>
    </citation>
    <scope>NUCLEOTIDE SEQUENCE</scope>
    <source>
        <strain evidence="2 3">Y486</strain>
    </source>
</reference>
<gene>
    <name evidence="2" type="ORF">TvY486_0002150</name>
</gene>